<evidence type="ECO:0008006" key="4">
    <source>
        <dbReference type="Google" id="ProtNLM"/>
    </source>
</evidence>
<comment type="caution">
    <text evidence="2">The sequence shown here is derived from an EMBL/GenBank/DDBJ whole genome shotgun (WGS) entry which is preliminary data.</text>
</comment>
<dbReference type="InterPro" id="IPR027417">
    <property type="entry name" value="P-loop_NTPase"/>
</dbReference>
<dbReference type="EMBL" id="JACCFI010000001">
    <property type="protein sequence ID" value="NYG20696.1"/>
    <property type="molecule type" value="Genomic_DNA"/>
</dbReference>
<evidence type="ECO:0000313" key="2">
    <source>
        <dbReference type="EMBL" id="NYG20696.1"/>
    </source>
</evidence>
<feature type="region of interest" description="Disordered" evidence="1">
    <location>
        <begin position="145"/>
        <end position="181"/>
    </location>
</feature>
<dbReference type="AlphaFoldDB" id="A0A852WS00"/>
<dbReference type="RefSeq" id="WP_204458838.1">
    <property type="nucleotide sequence ID" value="NZ_JACCFI010000001.1"/>
</dbReference>
<name>A0A852WS00_9MICO</name>
<organism evidence="2 3">
    <name type="scientific">Agromyces hippuratus</name>
    <dbReference type="NCBI Taxonomy" id="286438"/>
    <lineage>
        <taxon>Bacteria</taxon>
        <taxon>Bacillati</taxon>
        <taxon>Actinomycetota</taxon>
        <taxon>Actinomycetes</taxon>
        <taxon>Micrococcales</taxon>
        <taxon>Microbacteriaceae</taxon>
        <taxon>Agromyces</taxon>
    </lineage>
</organism>
<feature type="compositionally biased region" description="Polar residues" evidence="1">
    <location>
        <begin position="162"/>
        <end position="181"/>
    </location>
</feature>
<gene>
    <name evidence="2" type="ORF">BJY17_001443</name>
</gene>
<sequence length="181" mass="19817">MSRVVFMCGPAGSGKSTVARELEASGMTRLSFDEEAWERGIREQPLAEDVRREIETALRHRLVELVSAGIDVVLDYSFWSRRMRRDYRELLRPLGVEPETIYLATPRDVVLARVAARDGAAANEVELSPEVAATYFDAFEAPTRDEGPLVILGDDPQPRPTPSGSAPGSKESGQAPTSSSV</sequence>
<protein>
    <recommendedName>
        <fullName evidence="4">ATP-binding protein</fullName>
    </recommendedName>
</protein>
<dbReference type="SUPFAM" id="SSF52540">
    <property type="entry name" value="P-loop containing nucleoside triphosphate hydrolases"/>
    <property type="match status" value="1"/>
</dbReference>
<evidence type="ECO:0000256" key="1">
    <source>
        <dbReference type="SAM" id="MobiDB-lite"/>
    </source>
</evidence>
<proteinExistence type="predicted"/>
<evidence type="ECO:0000313" key="3">
    <source>
        <dbReference type="Proteomes" id="UP000549066"/>
    </source>
</evidence>
<dbReference type="Gene3D" id="3.40.50.300">
    <property type="entry name" value="P-loop containing nucleotide triphosphate hydrolases"/>
    <property type="match status" value="1"/>
</dbReference>
<dbReference type="Pfam" id="PF13671">
    <property type="entry name" value="AAA_33"/>
    <property type="match status" value="1"/>
</dbReference>
<dbReference type="Proteomes" id="UP000549066">
    <property type="component" value="Unassembled WGS sequence"/>
</dbReference>
<reference evidence="2 3" key="1">
    <citation type="submission" date="2020-07" db="EMBL/GenBank/DDBJ databases">
        <title>Sequencing the genomes of 1000 actinobacteria strains.</title>
        <authorList>
            <person name="Klenk H.-P."/>
        </authorList>
    </citation>
    <scope>NUCLEOTIDE SEQUENCE [LARGE SCALE GENOMIC DNA]</scope>
    <source>
        <strain evidence="2 3">DSM 8598</strain>
    </source>
</reference>
<accession>A0A852WS00</accession>
<keyword evidence="3" id="KW-1185">Reference proteome</keyword>